<feature type="transmembrane region" description="Helical" evidence="2">
    <location>
        <begin position="351"/>
        <end position="376"/>
    </location>
</feature>
<organism evidence="3 4">
    <name type="scientific">Rhizoctonia solani</name>
    <dbReference type="NCBI Taxonomy" id="456999"/>
    <lineage>
        <taxon>Eukaryota</taxon>
        <taxon>Fungi</taxon>
        <taxon>Dikarya</taxon>
        <taxon>Basidiomycota</taxon>
        <taxon>Agaricomycotina</taxon>
        <taxon>Agaricomycetes</taxon>
        <taxon>Cantharellales</taxon>
        <taxon>Ceratobasidiaceae</taxon>
        <taxon>Rhizoctonia</taxon>
    </lineage>
</organism>
<feature type="transmembrane region" description="Helical" evidence="2">
    <location>
        <begin position="46"/>
        <end position="68"/>
    </location>
</feature>
<protein>
    <submittedName>
        <fullName evidence="3">Uncharacterized protein</fullName>
    </submittedName>
</protein>
<evidence type="ECO:0000313" key="4">
    <source>
        <dbReference type="Proteomes" id="UP000663846"/>
    </source>
</evidence>
<keyword evidence="2" id="KW-0472">Membrane</keyword>
<feature type="compositionally biased region" description="Low complexity" evidence="1">
    <location>
        <begin position="305"/>
        <end position="325"/>
    </location>
</feature>
<keyword evidence="2" id="KW-0812">Transmembrane</keyword>
<proteinExistence type="predicted"/>
<dbReference type="AlphaFoldDB" id="A0A8H2ZZ39"/>
<dbReference type="Gene3D" id="3.40.50.150">
    <property type="entry name" value="Vaccinia Virus protein VP39"/>
    <property type="match status" value="1"/>
</dbReference>
<feature type="transmembrane region" description="Helical" evidence="2">
    <location>
        <begin position="270"/>
        <end position="293"/>
    </location>
</feature>
<name>A0A8H2ZZ39_9AGAM</name>
<dbReference type="Pfam" id="PF10294">
    <property type="entry name" value="Methyltransf_16"/>
    <property type="match status" value="1"/>
</dbReference>
<dbReference type="InterPro" id="IPR029063">
    <property type="entry name" value="SAM-dependent_MTases_sf"/>
</dbReference>
<evidence type="ECO:0000313" key="3">
    <source>
        <dbReference type="EMBL" id="CAE6337618.1"/>
    </source>
</evidence>
<feature type="transmembrane region" description="Helical" evidence="2">
    <location>
        <begin position="138"/>
        <end position="164"/>
    </location>
</feature>
<dbReference type="PANTHER" id="PTHR14614:SF161">
    <property type="match status" value="1"/>
</dbReference>
<evidence type="ECO:0000256" key="2">
    <source>
        <dbReference type="SAM" id="Phobius"/>
    </source>
</evidence>
<sequence>MATNRQLSFIDLLIFSAPEGESPFAYAANYIVHLLPAKPDWYFKQIIATGVLNAVSFVLTLVSFIIVARRRKLVNEMGSLWFFRTRYGHPSRIPYIMPNPLTMFLAWNAIFSILMQPYTWLNYFAWKYPSRAVTSKVYFWYGFVFIFDGAGMWMSAFGTLYATLLPRVLLGSERKVSILLHPNLLNFMCFAMPALLTVTQIITASLSQAAWSKAVNLQFDLIKDLWTLSDQWLATNGESVNPSLRQQVSVEGNVLMGAFMDSRNAFVRNAWAAAAWYFLCMLLFSPTAIWLLITLKRATGNLTQTSRSGSIQSSPSPGPNAAASPQRVVPPLAQPNTAREQTKQKKALRRAYVTAALQFIATFVCLMVAVGSFMWVSIDIDRVATNPVAHAVAILISDWILAVVGTIINILIIIRMTAQVETTGSHPSHPQDSQHTRLRSLSNARTMANRPTSPSHSDLEIEKPIPLHTISTHQLSSDAELGEAAYALATYTTPPTDGHKLDAIDHGIEFDPPCSLFRADANLTIIEVGSGTGYAGIHLAQQLNLFRQRHGLSASDVVILTDLPNVVPLLDKGLEEHRGTFGQVQVQAHALAWGDADHAAELALKLNESGRSVTHVLCSDLIYFPFLYPPLLRTLLALTSPLFSRDSSPEIIIAYRIRSLAKESPFWQVFGTWFTFEVVLARQKSNGDKEQGDWTRFGQTSDDLIFVATRRPESLKWEVPMLDRQLMSGYGPTRPVLNDTFESLLMLGIADDV</sequence>
<accession>A0A8H2ZZ39</accession>
<feature type="transmembrane region" description="Helical" evidence="2">
    <location>
        <begin position="184"/>
        <end position="206"/>
    </location>
</feature>
<dbReference type="Proteomes" id="UP000663846">
    <property type="component" value="Unassembled WGS sequence"/>
</dbReference>
<gene>
    <name evidence="3" type="ORF">RDB_LOCUS1482</name>
</gene>
<dbReference type="PANTHER" id="PTHR14614">
    <property type="entry name" value="HEPATOCELLULAR CARCINOMA-ASSOCIATED ANTIGEN"/>
    <property type="match status" value="1"/>
</dbReference>
<keyword evidence="2" id="KW-1133">Transmembrane helix</keyword>
<evidence type="ECO:0000256" key="1">
    <source>
        <dbReference type="SAM" id="MobiDB-lite"/>
    </source>
</evidence>
<dbReference type="GO" id="GO:0032991">
    <property type="term" value="C:protein-containing complex"/>
    <property type="evidence" value="ECO:0007669"/>
    <property type="project" value="TreeGrafter"/>
</dbReference>
<feature type="region of interest" description="Disordered" evidence="1">
    <location>
        <begin position="305"/>
        <end position="343"/>
    </location>
</feature>
<feature type="transmembrane region" description="Helical" evidence="2">
    <location>
        <begin position="101"/>
        <end position="118"/>
    </location>
</feature>
<comment type="caution">
    <text evidence="3">The sequence shown here is derived from an EMBL/GenBank/DDBJ whole genome shotgun (WGS) entry which is preliminary data.</text>
</comment>
<feature type="transmembrane region" description="Helical" evidence="2">
    <location>
        <begin position="388"/>
        <end position="414"/>
    </location>
</feature>
<dbReference type="GO" id="GO:0005829">
    <property type="term" value="C:cytosol"/>
    <property type="evidence" value="ECO:0007669"/>
    <property type="project" value="TreeGrafter"/>
</dbReference>
<reference evidence="3" key="1">
    <citation type="submission" date="2021-01" db="EMBL/GenBank/DDBJ databases">
        <authorList>
            <person name="Kaushik A."/>
        </authorList>
    </citation>
    <scope>NUCLEOTIDE SEQUENCE</scope>
    <source>
        <strain evidence="3">AG1-1C</strain>
    </source>
</reference>
<dbReference type="EMBL" id="CAJMWS010000015">
    <property type="protein sequence ID" value="CAE6337618.1"/>
    <property type="molecule type" value="Genomic_DNA"/>
</dbReference>
<dbReference type="InterPro" id="IPR019410">
    <property type="entry name" value="Methyltransf_16"/>
</dbReference>
<dbReference type="GO" id="GO:0008757">
    <property type="term" value="F:S-adenosylmethionine-dependent methyltransferase activity"/>
    <property type="evidence" value="ECO:0007669"/>
    <property type="project" value="UniProtKB-ARBA"/>
</dbReference>